<organism evidence="2 3">
    <name type="scientific">Clonorchis sinensis</name>
    <name type="common">Chinese liver fluke</name>
    <dbReference type="NCBI Taxonomy" id="79923"/>
    <lineage>
        <taxon>Eukaryota</taxon>
        <taxon>Metazoa</taxon>
        <taxon>Spiralia</taxon>
        <taxon>Lophotrochozoa</taxon>
        <taxon>Platyhelminthes</taxon>
        <taxon>Trematoda</taxon>
        <taxon>Digenea</taxon>
        <taxon>Opisthorchiida</taxon>
        <taxon>Opisthorchiata</taxon>
        <taxon>Opisthorchiidae</taxon>
        <taxon>Clonorchis</taxon>
    </lineage>
</organism>
<dbReference type="Proteomes" id="UP000008909">
    <property type="component" value="Unassembled WGS sequence"/>
</dbReference>
<evidence type="ECO:0000313" key="3">
    <source>
        <dbReference type="Proteomes" id="UP000008909"/>
    </source>
</evidence>
<sequence length="107" mass="12890">MKAQQLGVLYFSRGRCVRTEMRISRTQGRHRRNDKSPSQQILRPVGEHRSRRFSNFYSYKRECHTFASSILLGRYRGDPDERYKSRTIVSHSVHRRKRKKLQIKIII</sequence>
<reference key="2">
    <citation type="submission" date="2011-10" db="EMBL/GenBank/DDBJ databases">
        <title>The genome and transcriptome sequence of Clonorchis sinensis provide insights into the carcinogenic liver fluke.</title>
        <authorList>
            <person name="Wang X."/>
            <person name="Huang Y."/>
            <person name="Chen W."/>
            <person name="Liu H."/>
            <person name="Guo L."/>
            <person name="Chen Y."/>
            <person name="Luo F."/>
            <person name="Zhou W."/>
            <person name="Sun J."/>
            <person name="Mao Q."/>
            <person name="Liang P."/>
            <person name="Zhou C."/>
            <person name="Tian Y."/>
            <person name="Men J."/>
            <person name="Lv X."/>
            <person name="Huang L."/>
            <person name="Zhou J."/>
            <person name="Hu Y."/>
            <person name="Li R."/>
            <person name="Zhang F."/>
            <person name="Lei H."/>
            <person name="Li X."/>
            <person name="Hu X."/>
            <person name="Liang C."/>
            <person name="Xu J."/>
            <person name="Wu Z."/>
            <person name="Yu X."/>
        </authorList>
    </citation>
    <scope>NUCLEOTIDE SEQUENCE</scope>
    <source>
        <strain>Henan</strain>
    </source>
</reference>
<keyword evidence="3" id="KW-1185">Reference proteome</keyword>
<reference evidence="2" key="1">
    <citation type="journal article" date="2011" name="Genome Biol.">
        <title>The draft genome of the carcinogenic human liver fluke Clonorchis sinensis.</title>
        <authorList>
            <person name="Wang X."/>
            <person name="Chen W."/>
            <person name="Huang Y."/>
            <person name="Sun J."/>
            <person name="Men J."/>
            <person name="Liu H."/>
            <person name="Luo F."/>
            <person name="Guo L."/>
            <person name="Lv X."/>
            <person name="Deng C."/>
            <person name="Zhou C."/>
            <person name="Fan Y."/>
            <person name="Li X."/>
            <person name="Huang L."/>
            <person name="Hu Y."/>
            <person name="Liang C."/>
            <person name="Hu X."/>
            <person name="Xu J."/>
            <person name="Yu X."/>
        </authorList>
    </citation>
    <scope>NUCLEOTIDE SEQUENCE [LARGE SCALE GENOMIC DNA]</scope>
    <source>
        <strain evidence="2">Henan</strain>
    </source>
</reference>
<evidence type="ECO:0000313" key="2">
    <source>
        <dbReference type="EMBL" id="GAA51368.1"/>
    </source>
</evidence>
<evidence type="ECO:0000256" key="1">
    <source>
        <dbReference type="SAM" id="MobiDB-lite"/>
    </source>
</evidence>
<feature type="region of interest" description="Disordered" evidence="1">
    <location>
        <begin position="23"/>
        <end position="45"/>
    </location>
</feature>
<name>G7YEI5_CLOSI</name>
<accession>G7YEI5</accession>
<dbReference type="EMBL" id="DF143144">
    <property type="protein sequence ID" value="GAA51368.1"/>
    <property type="molecule type" value="Genomic_DNA"/>
</dbReference>
<proteinExistence type="predicted"/>
<protein>
    <submittedName>
        <fullName evidence="2">Uncharacterized protein</fullName>
    </submittedName>
</protein>
<gene>
    <name evidence="2" type="ORF">CLF_105998</name>
</gene>
<dbReference type="AlphaFoldDB" id="G7YEI5"/>